<reference evidence="12 13" key="1">
    <citation type="submission" date="2017-06" db="EMBL/GenBank/DDBJ databases">
        <authorList>
            <consortium name="Pathogen Informatics"/>
        </authorList>
    </citation>
    <scope>NUCLEOTIDE SEQUENCE [LARGE SCALE GENOMIC DNA]</scope>
    <source>
        <strain evidence="12 13">NCTC12018</strain>
    </source>
</reference>
<evidence type="ECO:0000256" key="3">
    <source>
        <dbReference type="ARBA" id="ARBA00022857"/>
    </source>
</evidence>
<evidence type="ECO:0000313" key="13">
    <source>
        <dbReference type="Proteomes" id="UP000214973"/>
    </source>
</evidence>
<evidence type="ECO:0000256" key="9">
    <source>
        <dbReference type="RuleBase" id="RU003903"/>
    </source>
</evidence>
<keyword evidence="13" id="KW-1185">Reference proteome</keyword>
<proteinExistence type="inferred from homology"/>
<keyword evidence="6" id="KW-0963">Cytoplasm</keyword>
<dbReference type="InterPro" id="IPR000304">
    <property type="entry name" value="Pyrroline-COOH_reductase"/>
</dbReference>
<comment type="catalytic activity">
    <reaction evidence="6">
        <text>L-proline + NAD(+) = (S)-1-pyrroline-5-carboxylate + NADH + 2 H(+)</text>
        <dbReference type="Rhea" id="RHEA:14105"/>
        <dbReference type="ChEBI" id="CHEBI:15378"/>
        <dbReference type="ChEBI" id="CHEBI:17388"/>
        <dbReference type="ChEBI" id="CHEBI:57540"/>
        <dbReference type="ChEBI" id="CHEBI:57945"/>
        <dbReference type="ChEBI" id="CHEBI:60039"/>
        <dbReference type="EC" id="1.5.1.2"/>
    </reaction>
</comment>
<keyword evidence="2 6" id="KW-0641">Proline biosynthesis</keyword>
<dbReference type="GO" id="GO:0055129">
    <property type="term" value="P:L-proline biosynthetic process"/>
    <property type="evidence" value="ECO:0007669"/>
    <property type="project" value="UniProtKB-UniRule"/>
</dbReference>
<dbReference type="Gene3D" id="1.10.3730.10">
    <property type="entry name" value="ProC C-terminal domain-like"/>
    <property type="match status" value="1"/>
</dbReference>
<evidence type="ECO:0000259" key="11">
    <source>
        <dbReference type="Pfam" id="PF14748"/>
    </source>
</evidence>
<feature type="domain" description="Pyrroline-5-carboxylate reductase dimerisation" evidence="11">
    <location>
        <begin position="158"/>
        <end position="262"/>
    </location>
</feature>
<dbReference type="PANTHER" id="PTHR11645:SF0">
    <property type="entry name" value="PYRROLINE-5-CARBOXYLATE REDUCTASE 3"/>
    <property type="match status" value="1"/>
</dbReference>
<evidence type="ECO:0000256" key="7">
    <source>
        <dbReference type="NCBIfam" id="TIGR00112"/>
    </source>
</evidence>
<organism evidence="12 13">
    <name type="scientific">Veillonella rodentium</name>
    <dbReference type="NCBI Taxonomy" id="248315"/>
    <lineage>
        <taxon>Bacteria</taxon>
        <taxon>Bacillati</taxon>
        <taxon>Bacillota</taxon>
        <taxon>Negativicutes</taxon>
        <taxon>Veillonellales</taxon>
        <taxon>Veillonellaceae</taxon>
        <taxon>Veillonella</taxon>
    </lineage>
</organism>
<name>A0A239ZMZ4_9FIRM</name>
<accession>A0A239ZMZ4</accession>
<keyword evidence="4 6" id="KW-0560">Oxidoreductase</keyword>
<dbReference type="RefSeq" id="WP_095066376.1">
    <property type="nucleotide sequence ID" value="NZ_LT906470.1"/>
</dbReference>
<dbReference type="InterPro" id="IPR029036">
    <property type="entry name" value="P5CR_dimer"/>
</dbReference>
<protein>
    <recommendedName>
        <fullName evidence="6 7">Pyrroline-5-carboxylate reductase</fullName>
        <shortName evidence="6">P5C reductase</shortName>
        <shortName evidence="6">P5CR</shortName>
        <ecNumber evidence="6 7">1.5.1.2</ecNumber>
    </recommendedName>
    <alternativeName>
        <fullName evidence="6">PCA reductase</fullName>
    </alternativeName>
</protein>
<dbReference type="UniPathway" id="UPA00098">
    <property type="reaction ID" value="UER00361"/>
</dbReference>
<dbReference type="Pfam" id="PF03807">
    <property type="entry name" value="F420_oxidored"/>
    <property type="match status" value="1"/>
</dbReference>
<evidence type="ECO:0000256" key="2">
    <source>
        <dbReference type="ARBA" id="ARBA00022650"/>
    </source>
</evidence>
<dbReference type="EC" id="1.5.1.2" evidence="6 7"/>
<comment type="function">
    <text evidence="5 6">Catalyzes the reduction of 1-pyrroline-5-carboxylate (PCA) to L-proline.</text>
</comment>
<dbReference type="InterPro" id="IPR028939">
    <property type="entry name" value="P5C_Rdtase_cat_N"/>
</dbReference>
<dbReference type="PROSITE" id="PS51257">
    <property type="entry name" value="PROKAR_LIPOPROTEIN"/>
    <property type="match status" value="1"/>
</dbReference>
<dbReference type="SUPFAM" id="SSF48179">
    <property type="entry name" value="6-phosphogluconate dehydrogenase C-terminal domain-like"/>
    <property type="match status" value="1"/>
</dbReference>
<dbReference type="SUPFAM" id="SSF51735">
    <property type="entry name" value="NAD(P)-binding Rossmann-fold domains"/>
    <property type="match status" value="1"/>
</dbReference>
<dbReference type="PANTHER" id="PTHR11645">
    <property type="entry name" value="PYRROLINE-5-CARBOXYLATE REDUCTASE"/>
    <property type="match status" value="1"/>
</dbReference>
<dbReference type="GO" id="GO:0004735">
    <property type="term" value="F:pyrroline-5-carboxylate reductase activity"/>
    <property type="evidence" value="ECO:0007669"/>
    <property type="project" value="UniProtKB-UniRule"/>
</dbReference>
<dbReference type="PROSITE" id="PS00521">
    <property type="entry name" value="P5CR"/>
    <property type="match status" value="1"/>
</dbReference>
<dbReference type="Gene3D" id="3.40.50.720">
    <property type="entry name" value="NAD(P)-binding Rossmann-like Domain"/>
    <property type="match status" value="1"/>
</dbReference>
<dbReference type="InterPro" id="IPR008927">
    <property type="entry name" value="6-PGluconate_DH-like_C_sf"/>
</dbReference>
<comment type="pathway">
    <text evidence="6 9">Amino-acid biosynthesis; L-proline biosynthesis; L-proline from L-glutamate 5-semialdehyde: step 1/1.</text>
</comment>
<feature type="binding site" evidence="8">
    <location>
        <begin position="69"/>
        <end position="72"/>
    </location>
    <ligand>
        <name>NADP(+)</name>
        <dbReference type="ChEBI" id="CHEBI:58349"/>
    </ligand>
</feature>
<dbReference type="InterPro" id="IPR053790">
    <property type="entry name" value="P5CR-like_CS"/>
</dbReference>
<comment type="catalytic activity">
    <reaction evidence="6 9">
        <text>L-proline + NADP(+) = (S)-1-pyrroline-5-carboxylate + NADPH + 2 H(+)</text>
        <dbReference type="Rhea" id="RHEA:14109"/>
        <dbReference type="ChEBI" id="CHEBI:15378"/>
        <dbReference type="ChEBI" id="CHEBI:17388"/>
        <dbReference type="ChEBI" id="CHEBI:57783"/>
        <dbReference type="ChEBI" id="CHEBI:58349"/>
        <dbReference type="ChEBI" id="CHEBI:60039"/>
        <dbReference type="EC" id="1.5.1.2"/>
    </reaction>
</comment>
<dbReference type="HAMAP" id="MF_01925">
    <property type="entry name" value="P5C_reductase"/>
    <property type="match status" value="1"/>
</dbReference>
<evidence type="ECO:0000313" key="12">
    <source>
        <dbReference type="EMBL" id="SNV72210.1"/>
    </source>
</evidence>
<dbReference type="GO" id="GO:0005737">
    <property type="term" value="C:cytoplasm"/>
    <property type="evidence" value="ECO:0007669"/>
    <property type="project" value="UniProtKB-SubCell"/>
</dbReference>
<keyword evidence="3 6" id="KW-0521">NADP</keyword>
<evidence type="ECO:0000256" key="8">
    <source>
        <dbReference type="PIRSR" id="PIRSR000193-1"/>
    </source>
</evidence>
<dbReference type="Proteomes" id="UP000214973">
    <property type="component" value="Chromosome 1"/>
</dbReference>
<evidence type="ECO:0000256" key="5">
    <source>
        <dbReference type="ARBA" id="ARBA00058118"/>
    </source>
</evidence>
<dbReference type="InterPro" id="IPR036291">
    <property type="entry name" value="NAD(P)-bd_dom_sf"/>
</dbReference>
<dbReference type="AlphaFoldDB" id="A0A239ZMZ4"/>
<keyword evidence="6 9" id="KW-0028">Amino-acid biosynthesis</keyword>
<feature type="domain" description="Pyrroline-5-carboxylate reductase catalytic N-terminal" evidence="10">
    <location>
        <begin position="8"/>
        <end position="97"/>
    </location>
</feature>
<dbReference type="PIRSF" id="PIRSF000193">
    <property type="entry name" value="Pyrrol-5-carb_rd"/>
    <property type="match status" value="1"/>
</dbReference>
<dbReference type="NCBIfam" id="TIGR00112">
    <property type="entry name" value="proC"/>
    <property type="match status" value="1"/>
</dbReference>
<comment type="similarity">
    <text evidence="1 6 9">Belongs to the pyrroline-5-carboxylate reductase family.</text>
</comment>
<dbReference type="FunFam" id="1.10.3730.10:FF:000001">
    <property type="entry name" value="Pyrroline-5-carboxylate reductase"/>
    <property type="match status" value="1"/>
</dbReference>
<evidence type="ECO:0000256" key="6">
    <source>
        <dbReference type="HAMAP-Rule" id="MF_01925"/>
    </source>
</evidence>
<dbReference type="EMBL" id="LT906470">
    <property type="protein sequence ID" value="SNV72210.1"/>
    <property type="molecule type" value="Genomic_DNA"/>
</dbReference>
<dbReference type="Pfam" id="PF14748">
    <property type="entry name" value="P5CR_dimer"/>
    <property type="match status" value="1"/>
</dbReference>
<dbReference type="KEGG" id="vrm:44547418_01506"/>
<evidence type="ECO:0000256" key="1">
    <source>
        <dbReference type="ARBA" id="ARBA00005525"/>
    </source>
</evidence>
<gene>
    <name evidence="6 12" type="primary">proC</name>
    <name evidence="12" type="ORF">SAMEA44547418_01506</name>
</gene>
<evidence type="ECO:0000256" key="4">
    <source>
        <dbReference type="ARBA" id="ARBA00023002"/>
    </source>
</evidence>
<comment type="subcellular location">
    <subcellularLocation>
        <location evidence="6">Cytoplasm</location>
    </subcellularLocation>
</comment>
<evidence type="ECO:0000259" key="10">
    <source>
        <dbReference type="Pfam" id="PF03807"/>
    </source>
</evidence>
<sequence>MLGKTLCIGVGSMGGALLRGALQHGVLQACDTHILVRREEQCRELTDELGVVGFTAMPDVRNYNTILLAVKPQVLPAVLEPLSQVAYGTTMISVAAGVTLDTLKEAIPQAKWFRAMPNTPAAIGVGMTALTGDDMETDVAHSVQSLFEAVGEVALVSEADLDRLGALSGAGPGYMFVILDALADAGVRIGLPRQLAIKAAAQTMYGAGKMALDSGLHPAVLRDQVTSPGGTTIAGIGAMEKAGLRSAIQDGVAACLARSNELGK</sequence>
<feature type="binding site" evidence="8">
    <location>
        <begin position="8"/>
        <end position="13"/>
    </location>
    <ligand>
        <name>NADP(+)</name>
        <dbReference type="ChEBI" id="CHEBI:58349"/>
    </ligand>
</feature>